<dbReference type="Proteomes" id="UP000241890">
    <property type="component" value="Unassembled WGS sequence"/>
</dbReference>
<dbReference type="EMBL" id="BEYU01000057">
    <property type="protein sequence ID" value="GBG29405.1"/>
    <property type="molecule type" value="Genomic_DNA"/>
</dbReference>
<dbReference type="PANTHER" id="PTHR47790:SF2">
    <property type="entry name" value="TRNA_TMRNA (URACIL-C(5))-METHYLTRANSFERASE"/>
    <property type="match status" value="1"/>
</dbReference>
<gene>
    <name evidence="7" type="ORF">FCC1311_056262</name>
</gene>
<dbReference type="Gene3D" id="2.40.50.1070">
    <property type="match status" value="1"/>
</dbReference>
<reference evidence="7 8" key="1">
    <citation type="submission" date="2017-12" db="EMBL/GenBank/DDBJ databases">
        <title>Sequencing, de novo assembly and annotation of complete genome of a new Thraustochytrid species, strain FCC1311.</title>
        <authorList>
            <person name="Sedici K."/>
            <person name="Godart F."/>
            <person name="Aiese Cigliano R."/>
            <person name="Sanseverino W."/>
            <person name="Barakat M."/>
            <person name="Ortet P."/>
            <person name="Marechal E."/>
            <person name="Cagnac O."/>
            <person name="Amato A."/>
        </authorList>
    </citation>
    <scope>NUCLEOTIDE SEQUENCE [LARGE SCALE GENOMIC DNA]</scope>
</reference>
<dbReference type="Gene3D" id="3.40.50.150">
    <property type="entry name" value="Vaccinia Virus protein VP39"/>
    <property type="match status" value="1"/>
</dbReference>
<feature type="binding site" evidence="5">
    <location>
        <position position="188"/>
    </location>
    <ligand>
        <name>S-adenosyl-L-methionine</name>
        <dbReference type="ChEBI" id="CHEBI:59789"/>
    </ligand>
</feature>
<evidence type="ECO:0000256" key="5">
    <source>
        <dbReference type="PROSITE-ProRule" id="PRU01024"/>
    </source>
</evidence>
<comment type="caution">
    <text evidence="7">The sequence shown here is derived from an EMBL/GenBank/DDBJ whole genome shotgun (WGS) entry which is preliminary data.</text>
</comment>
<dbReference type="PROSITE" id="PS51687">
    <property type="entry name" value="SAM_MT_RNA_M5U"/>
    <property type="match status" value="1"/>
</dbReference>
<protein>
    <submittedName>
        <fullName evidence="7">tRNA uracil54-C5-methyltransferase</fullName>
    </submittedName>
</protein>
<accession>A0A2R5GFN9</accession>
<dbReference type="GO" id="GO:0019843">
    <property type="term" value="F:rRNA binding"/>
    <property type="evidence" value="ECO:0007669"/>
    <property type="project" value="TreeGrafter"/>
</dbReference>
<proteinExistence type="inferred from homology"/>
<dbReference type="Pfam" id="PF05958">
    <property type="entry name" value="tRNA_U5-meth_tr"/>
    <property type="match status" value="1"/>
</dbReference>
<dbReference type="InterPro" id="IPR029063">
    <property type="entry name" value="SAM-dependent_MTases_sf"/>
</dbReference>
<sequence>MLAAKVRAVERLLGRAVDRVHECPCGDLGYRMKISLRVTRDKEKDGLPRFAWHEPKSKHLTFLDKSFPIAHERINKALPVVLDRIQKDPSIGHSLFETKLHTSLLGDLMISLVYRVPLTETVWSPAAEELGEAVREATGATRVNMIGRSRKQNIVLGNPYVLEKFPILDGDGVSHDFWYRQSAEEFSQPNGLMNNIMLQWAADATRLPANDRPVENDLLELYCGNGNFTSVLSKFNYEYTLASEIGRVGVKDAIWSLAKNKSHQAKVVRMSSHEMCQAFFNERQFQRLREVDLDDYLFRTIFVDPPRQGLDVGSVRILSTHQGQIIYVSCNPVTMKRDIEAIRELSPFKMEIKELVCFDQFPNTDHLELGAVIQMTPP</sequence>
<feature type="binding site" evidence="5">
    <location>
        <position position="304"/>
    </location>
    <ligand>
        <name>S-adenosyl-L-methionine</name>
        <dbReference type="ChEBI" id="CHEBI:59789"/>
    </ligand>
</feature>
<dbReference type="SUPFAM" id="SSF53335">
    <property type="entry name" value="S-adenosyl-L-methionine-dependent methyltransferases"/>
    <property type="match status" value="1"/>
</dbReference>
<evidence type="ECO:0000313" key="7">
    <source>
        <dbReference type="EMBL" id="GBG29405.1"/>
    </source>
</evidence>
<dbReference type="InterPro" id="IPR030390">
    <property type="entry name" value="MeTrfase_TrmA_AS"/>
</dbReference>
<keyword evidence="4" id="KW-0819">tRNA processing</keyword>
<keyword evidence="3 5" id="KW-0949">S-adenosyl-L-methionine</keyword>
<feature type="active site" evidence="6">
    <location>
        <position position="330"/>
    </location>
</feature>
<dbReference type="OrthoDB" id="10250660at2759"/>
<keyword evidence="8" id="KW-1185">Reference proteome</keyword>
<evidence type="ECO:0000256" key="6">
    <source>
        <dbReference type="PROSITE-ProRule" id="PRU10015"/>
    </source>
</evidence>
<dbReference type="GO" id="GO:0005829">
    <property type="term" value="C:cytosol"/>
    <property type="evidence" value="ECO:0007669"/>
    <property type="project" value="TreeGrafter"/>
</dbReference>
<dbReference type="PANTHER" id="PTHR47790">
    <property type="entry name" value="TRNA/TMRNA (URACIL-C(5))-METHYLTRANSFERASE"/>
    <property type="match status" value="1"/>
</dbReference>
<comment type="similarity">
    <text evidence="5">Belongs to the class I-like SAM-binding methyltransferase superfamily. RNA M5U methyltransferase family.</text>
</comment>
<evidence type="ECO:0000256" key="3">
    <source>
        <dbReference type="ARBA" id="ARBA00022691"/>
    </source>
</evidence>
<keyword evidence="2 5" id="KW-0808">Transferase</keyword>
<evidence type="ECO:0000256" key="1">
    <source>
        <dbReference type="ARBA" id="ARBA00022603"/>
    </source>
</evidence>
<dbReference type="GO" id="GO:0000049">
    <property type="term" value="F:tRNA binding"/>
    <property type="evidence" value="ECO:0007669"/>
    <property type="project" value="TreeGrafter"/>
</dbReference>
<dbReference type="AlphaFoldDB" id="A0A2R5GFN9"/>
<dbReference type="InParanoid" id="A0A2R5GFN9"/>
<dbReference type="InterPro" id="IPR011869">
    <property type="entry name" value="TrmA_MeTrfase"/>
</dbReference>
<organism evidence="7 8">
    <name type="scientific">Hondaea fermentalgiana</name>
    <dbReference type="NCBI Taxonomy" id="2315210"/>
    <lineage>
        <taxon>Eukaryota</taxon>
        <taxon>Sar</taxon>
        <taxon>Stramenopiles</taxon>
        <taxon>Bigyra</taxon>
        <taxon>Labyrinthulomycetes</taxon>
        <taxon>Thraustochytrida</taxon>
        <taxon>Thraustochytriidae</taxon>
        <taxon>Hondaea</taxon>
    </lineage>
</organism>
<keyword evidence="1 5" id="KW-0489">Methyltransferase</keyword>
<dbReference type="PROSITE" id="PS01230">
    <property type="entry name" value="TRMA_1"/>
    <property type="match status" value="1"/>
</dbReference>
<dbReference type="GO" id="GO:0008033">
    <property type="term" value="P:tRNA processing"/>
    <property type="evidence" value="ECO:0007669"/>
    <property type="project" value="UniProtKB-KW"/>
</dbReference>
<feature type="binding site" evidence="5">
    <location>
        <position position="222"/>
    </location>
    <ligand>
        <name>S-adenosyl-L-methionine</name>
        <dbReference type="ChEBI" id="CHEBI:59789"/>
    </ligand>
</feature>
<evidence type="ECO:0000313" key="8">
    <source>
        <dbReference type="Proteomes" id="UP000241890"/>
    </source>
</evidence>
<feature type="active site" description="Nucleophile" evidence="5">
    <location>
        <position position="330"/>
    </location>
</feature>
<feature type="binding site" evidence="5">
    <location>
        <position position="244"/>
    </location>
    <ligand>
        <name>S-adenosyl-L-methionine</name>
        <dbReference type="ChEBI" id="CHEBI:59789"/>
    </ligand>
</feature>
<dbReference type="GO" id="GO:0032259">
    <property type="term" value="P:methylation"/>
    <property type="evidence" value="ECO:0007669"/>
    <property type="project" value="UniProtKB-KW"/>
</dbReference>
<dbReference type="GO" id="GO:0030697">
    <property type="term" value="F:tRNA (uracil(54)-C5)-methyltransferase activity, S-adenosyl methionine-dependent"/>
    <property type="evidence" value="ECO:0007669"/>
    <property type="project" value="InterPro"/>
</dbReference>
<evidence type="ECO:0000256" key="2">
    <source>
        <dbReference type="ARBA" id="ARBA00022679"/>
    </source>
</evidence>
<dbReference type="InterPro" id="IPR010280">
    <property type="entry name" value="U5_MeTrfase_fam"/>
</dbReference>
<name>A0A2R5GFN9_9STRA</name>
<evidence type="ECO:0000256" key="4">
    <source>
        <dbReference type="ARBA" id="ARBA00022694"/>
    </source>
</evidence>